<evidence type="ECO:0000256" key="2">
    <source>
        <dbReference type="SAM" id="SignalP"/>
    </source>
</evidence>
<keyword evidence="1" id="KW-1133">Transmembrane helix</keyword>
<feature type="transmembrane region" description="Helical" evidence="1">
    <location>
        <begin position="93"/>
        <end position="111"/>
    </location>
</feature>
<evidence type="ECO:0000313" key="3">
    <source>
        <dbReference type="EMBL" id="AAY48703.1"/>
    </source>
</evidence>
<feature type="chain" id="PRO_5002601495" evidence="2">
    <location>
        <begin position="39"/>
        <end position="134"/>
    </location>
</feature>
<keyword evidence="2" id="KW-0732">Signal</keyword>
<evidence type="ECO:0000313" key="4">
    <source>
        <dbReference type="Proteomes" id="UP000000420"/>
    </source>
</evidence>
<feature type="signal peptide" evidence="2">
    <location>
        <begin position="1"/>
        <end position="38"/>
    </location>
</feature>
<dbReference type="KEGG" id="xcb:XC_1637"/>
<keyword evidence="1" id="KW-0812">Transmembrane</keyword>
<organism evidence="3 4">
    <name type="scientific">Xanthomonas campestris pv. campestris (strain 8004)</name>
    <dbReference type="NCBI Taxonomy" id="314565"/>
    <lineage>
        <taxon>Bacteria</taxon>
        <taxon>Pseudomonadati</taxon>
        <taxon>Pseudomonadota</taxon>
        <taxon>Gammaproteobacteria</taxon>
        <taxon>Lysobacterales</taxon>
        <taxon>Lysobacteraceae</taxon>
        <taxon>Xanthomonas</taxon>
    </lineage>
</organism>
<dbReference type="RefSeq" id="WP_011037613.1">
    <property type="nucleotide sequence ID" value="NC_007086.1"/>
</dbReference>
<keyword evidence="1" id="KW-0472">Membrane</keyword>
<reference evidence="3 4" key="1">
    <citation type="journal article" date="2005" name="Genome Res.">
        <title>Comparative and functional genomic analyses of the pathogenicity of phytopathogen Xanthomonas campestris pv. campestris.</title>
        <authorList>
            <person name="Qian W."/>
            <person name="Jia Y."/>
            <person name="Ren S.X."/>
            <person name="He Y.Q."/>
            <person name="Feng J.X."/>
            <person name="Lu L.F."/>
            <person name="Sun Q."/>
            <person name="Ying G."/>
            <person name="Tang D.J."/>
            <person name="Tang H."/>
            <person name="Wu W."/>
            <person name="Hao P."/>
            <person name="Wang L."/>
            <person name="Jiang B.L."/>
            <person name="Zeng S."/>
            <person name="Gu W.Y."/>
            <person name="Lu G."/>
            <person name="Rong L."/>
            <person name="Tian Y."/>
            <person name="Yao Z."/>
            <person name="Fu G."/>
            <person name="Chen B."/>
            <person name="Fang R."/>
            <person name="Qiang B."/>
            <person name="Chen Z."/>
            <person name="Zhao G.P."/>
            <person name="Tang J.L."/>
            <person name="He C."/>
        </authorList>
    </citation>
    <scope>NUCLEOTIDE SEQUENCE [LARGE SCALE GENOMIC DNA]</scope>
    <source>
        <strain evidence="3 4">8004</strain>
    </source>
</reference>
<dbReference type="AlphaFoldDB" id="A0A0H2X5Y9"/>
<dbReference type="Proteomes" id="UP000000420">
    <property type="component" value="Chromosome"/>
</dbReference>
<dbReference type="InterPro" id="IPR007039">
    <property type="entry name" value="TrbC/VirB2"/>
</dbReference>
<name>A0A0H2X5Y9_XANC8</name>
<accession>A0A0H2X5Y9</accession>
<evidence type="ECO:0000256" key="1">
    <source>
        <dbReference type="SAM" id="Phobius"/>
    </source>
</evidence>
<dbReference type="Pfam" id="PF04956">
    <property type="entry name" value="TrbC"/>
    <property type="match status" value="1"/>
</dbReference>
<sequence>MKFEIDKKLAADAKMIGAQALKALVFTSLLLAAGGAVATETGLGDTGEKMCGFLNNVNGLLNMGSALVVTIAVVIAGYQIAFAHKRISEVSPILIGGVLIGAAAQIANMVIGGDGTQDCSTSSMMLLQSAQYYA</sequence>
<protein>
    <submittedName>
        <fullName evidence="3">VirB2 protein</fullName>
    </submittedName>
</protein>
<dbReference type="EMBL" id="CP000050">
    <property type="protein sequence ID" value="AAY48703.1"/>
    <property type="molecule type" value="Genomic_DNA"/>
</dbReference>
<feature type="transmembrane region" description="Helical" evidence="1">
    <location>
        <begin position="62"/>
        <end position="81"/>
    </location>
</feature>
<dbReference type="HOGENOM" id="CLU_1874178_0_0_6"/>
<gene>
    <name evidence="3" type="ordered locus">XC_1637</name>
</gene>
<proteinExistence type="predicted"/>